<dbReference type="SUPFAM" id="SSF51316">
    <property type="entry name" value="Mss4-like"/>
    <property type="match status" value="1"/>
</dbReference>
<dbReference type="PROSITE" id="PS51891">
    <property type="entry name" value="CENP_V_GFA"/>
    <property type="match status" value="1"/>
</dbReference>
<dbReference type="GO" id="GO:0046872">
    <property type="term" value="F:metal ion binding"/>
    <property type="evidence" value="ECO:0007669"/>
    <property type="project" value="UniProtKB-KW"/>
</dbReference>
<comment type="similarity">
    <text evidence="1">Belongs to the Gfa family.</text>
</comment>
<dbReference type="Proteomes" id="UP000193778">
    <property type="component" value="Unassembled WGS sequence"/>
</dbReference>
<keyword evidence="7" id="KW-1185">Reference proteome</keyword>
<dbReference type="GO" id="GO:0016846">
    <property type="term" value="F:carbon-sulfur lyase activity"/>
    <property type="evidence" value="ECO:0007669"/>
    <property type="project" value="InterPro"/>
</dbReference>
<reference evidence="7" key="1">
    <citation type="submission" date="2017-03" db="EMBL/GenBank/DDBJ databases">
        <authorList>
            <person name="Rodrigo-Torres L."/>
            <person name="Arahal R.D."/>
            <person name="Lucena T."/>
        </authorList>
    </citation>
    <scope>NUCLEOTIDE SEQUENCE [LARGE SCALE GENOMIC DNA]</scope>
    <source>
        <strain evidence="7">CECT 8411</strain>
    </source>
</reference>
<dbReference type="Gene3D" id="3.90.1590.10">
    <property type="entry name" value="glutathione-dependent formaldehyde- activating enzyme (gfa)"/>
    <property type="match status" value="1"/>
</dbReference>
<dbReference type="PANTHER" id="PTHR33337">
    <property type="entry name" value="GFA DOMAIN-CONTAINING PROTEIN"/>
    <property type="match status" value="1"/>
</dbReference>
<keyword evidence="3" id="KW-0862">Zinc</keyword>
<dbReference type="Pfam" id="PF04828">
    <property type="entry name" value="GFA"/>
    <property type="match status" value="1"/>
</dbReference>
<keyword evidence="2" id="KW-0479">Metal-binding</keyword>
<dbReference type="InterPro" id="IPR011057">
    <property type="entry name" value="Mss4-like_sf"/>
</dbReference>
<evidence type="ECO:0000256" key="3">
    <source>
        <dbReference type="ARBA" id="ARBA00022833"/>
    </source>
</evidence>
<feature type="domain" description="CENP-V/GFA" evidence="5">
    <location>
        <begin position="8"/>
        <end position="129"/>
    </location>
</feature>
<keyword evidence="4" id="KW-0456">Lyase</keyword>
<accession>A0A1X6ZW49</accession>
<dbReference type="PANTHER" id="PTHR33337:SF40">
    <property type="entry name" value="CENP-V_GFA DOMAIN-CONTAINING PROTEIN-RELATED"/>
    <property type="match status" value="1"/>
</dbReference>
<gene>
    <name evidence="6" type="ORF">RUM8411_03151</name>
</gene>
<evidence type="ECO:0000313" key="6">
    <source>
        <dbReference type="EMBL" id="SLN63544.1"/>
    </source>
</evidence>
<evidence type="ECO:0000313" key="7">
    <source>
        <dbReference type="Proteomes" id="UP000193778"/>
    </source>
</evidence>
<protein>
    <submittedName>
        <fullName evidence="6">Glutathione-dependent formaldehyde-activating enzyme</fullName>
    </submittedName>
</protein>
<dbReference type="EMBL" id="FWFP01000009">
    <property type="protein sequence ID" value="SLN63544.1"/>
    <property type="molecule type" value="Genomic_DNA"/>
</dbReference>
<sequence>MSADSETYQGICYCGACSVATAGEPMVMAYCHCHSCRKWHSAPVNAWCLWSADNVSLSGPTVQSDKNDESHRVSCGKCGGALVNIKPGKDIVAVYAMSLHESGLSFEPTFHIFYGERVFDMADGLPKWKTVPTSFGGDGVAMPEPDKTGWISLNTRAQG</sequence>
<evidence type="ECO:0000256" key="4">
    <source>
        <dbReference type="ARBA" id="ARBA00023239"/>
    </source>
</evidence>
<evidence type="ECO:0000259" key="5">
    <source>
        <dbReference type="PROSITE" id="PS51891"/>
    </source>
</evidence>
<dbReference type="OrthoDB" id="9807246at2"/>
<organism evidence="6 7">
    <name type="scientific">Ruegeria meonggei</name>
    <dbReference type="NCBI Taxonomy" id="1446476"/>
    <lineage>
        <taxon>Bacteria</taxon>
        <taxon>Pseudomonadati</taxon>
        <taxon>Pseudomonadota</taxon>
        <taxon>Alphaproteobacteria</taxon>
        <taxon>Rhodobacterales</taxon>
        <taxon>Roseobacteraceae</taxon>
        <taxon>Ruegeria</taxon>
    </lineage>
</organism>
<evidence type="ECO:0000256" key="2">
    <source>
        <dbReference type="ARBA" id="ARBA00022723"/>
    </source>
</evidence>
<evidence type="ECO:0000256" key="1">
    <source>
        <dbReference type="ARBA" id="ARBA00005495"/>
    </source>
</evidence>
<proteinExistence type="inferred from homology"/>
<name>A0A1X6ZW49_9RHOB</name>
<dbReference type="AlphaFoldDB" id="A0A1X6ZW49"/>
<dbReference type="InterPro" id="IPR006913">
    <property type="entry name" value="CENP-V/GFA"/>
</dbReference>